<keyword evidence="4" id="KW-0645">Protease</keyword>
<dbReference type="CDD" id="cd00190">
    <property type="entry name" value="Tryp_SPc"/>
    <property type="match status" value="1"/>
</dbReference>
<comment type="caution">
    <text evidence="3">Lacks conserved residue(s) required for the propagation of feature annotation.</text>
</comment>
<dbReference type="EMBL" id="CALNXK010000041">
    <property type="protein sequence ID" value="CAH3125363.1"/>
    <property type="molecule type" value="Genomic_DNA"/>
</dbReference>
<keyword evidence="4" id="KW-0720">Serine protease</keyword>
<organism evidence="8 9">
    <name type="scientific">Porites lobata</name>
    <dbReference type="NCBI Taxonomy" id="104759"/>
    <lineage>
        <taxon>Eukaryota</taxon>
        <taxon>Metazoa</taxon>
        <taxon>Cnidaria</taxon>
        <taxon>Anthozoa</taxon>
        <taxon>Hexacorallia</taxon>
        <taxon>Scleractinia</taxon>
        <taxon>Fungiina</taxon>
        <taxon>Poritidae</taxon>
        <taxon>Porites</taxon>
    </lineage>
</organism>
<keyword evidence="5" id="KW-0732">Signal</keyword>
<gene>
    <name evidence="8" type="ORF">PLOB_00031828</name>
</gene>
<evidence type="ECO:0000313" key="8">
    <source>
        <dbReference type="EMBL" id="CAH3125363.1"/>
    </source>
</evidence>
<dbReference type="InterPro" id="IPR001254">
    <property type="entry name" value="Trypsin_dom"/>
</dbReference>
<dbReference type="SUPFAM" id="SSF82895">
    <property type="entry name" value="TSP-1 type 1 repeat"/>
    <property type="match status" value="4"/>
</dbReference>
<protein>
    <submittedName>
        <fullName evidence="8">Uncharacterized protein</fullName>
    </submittedName>
</protein>
<evidence type="ECO:0000259" key="7">
    <source>
        <dbReference type="PROSITE" id="PS51670"/>
    </source>
</evidence>
<dbReference type="PROSITE" id="PS50092">
    <property type="entry name" value="TSP1"/>
    <property type="match status" value="4"/>
</dbReference>
<dbReference type="PROSITE" id="PS00134">
    <property type="entry name" value="TRYPSIN_HIS"/>
    <property type="match status" value="1"/>
</dbReference>
<dbReference type="Gene3D" id="2.20.100.10">
    <property type="entry name" value="Thrombospondin type-1 (TSP1) repeat"/>
    <property type="match status" value="4"/>
</dbReference>
<feature type="signal peptide" evidence="5">
    <location>
        <begin position="1"/>
        <end position="27"/>
    </location>
</feature>
<dbReference type="InterPro" id="IPR043504">
    <property type="entry name" value="Peptidase_S1_PA_chymotrypsin"/>
</dbReference>
<dbReference type="Gene3D" id="2.40.10.10">
    <property type="entry name" value="Trypsin-like serine proteases"/>
    <property type="match status" value="1"/>
</dbReference>
<dbReference type="PROSITE" id="PS00135">
    <property type="entry name" value="TRYPSIN_SER"/>
    <property type="match status" value="1"/>
</dbReference>
<keyword evidence="4" id="KW-0378">Hydrolase</keyword>
<accession>A0ABN8NWW2</accession>
<dbReference type="Pfam" id="PF00090">
    <property type="entry name" value="TSP_1"/>
    <property type="match status" value="4"/>
</dbReference>
<evidence type="ECO:0000259" key="6">
    <source>
        <dbReference type="PROSITE" id="PS50240"/>
    </source>
</evidence>
<evidence type="ECO:0000256" key="4">
    <source>
        <dbReference type="RuleBase" id="RU363034"/>
    </source>
</evidence>
<feature type="domain" description="ShKT" evidence="7">
    <location>
        <begin position="27"/>
        <end position="64"/>
    </location>
</feature>
<proteinExistence type="predicted"/>
<feature type="chain" id="PRO_5046059456" evidence="5">
    <location>
        <begin position="28"/>
        <end position="615"/>
    </location>
</feature>
<dbReference type="PANTHER" id="PTHR24253:SF153">
    <property type="entry name" value="SERINE PROTEASE HEPSIN"/>
    <property type="match status" value="1"/>
</dbReference>
<keyword evidence="1" id="KW-0800">Toxin</keyword>
<dbReference type="InterPro" id="IPR018114">
    <property type="entry name" value="TRYPSIN_HIS"/>
</dbReference>
<dbReference type="InterPro" id="IPR003582">
    <property type="entry name" value="ShKT_dom"/>
</dbReference>
<name>A0ABN8NWW2_9CNID</name>
<reference evidence="8 9" key="1">
    <citation type="submission" date="2022-05" db="EMBL/GenBank/DDBJ databases">
        <authorList>
            <consortium name="Genoscope - CEA"/>
            <person name="William W."/>
        </authorList>
    </citation>
    <scope>NUCLEOTIDE SEQUENCE [LARGE SCALE GENOMIC DNA]</scope>
</reference>
<feature type="domain" description="ShKT" evidence="7">
    <location>
        <begin position="75"/>
        <end position="108"/>
    </location>
</feature>
<dbReference type="SUPFAM" id="SSF50494">
    <property type="entry name" value="Trypsin-like serine proteases"/>
    <property type="match status" value="1"/>
</dbReference>
<feature type="domain" description="Peptidase S1" evidence="6">
    <location>
        <begin position="366"/>
        <end position="612"/>
    </location>
</feature>
<dbReference type="SMART" id="SM00209">
    <property type="entry name" value="TSP1"/>
    <property type="match status" value="4"/>
</dbReference>
<comment type="caution">
    <text evidence="8">The sequence shown here is derived from an EMBL/GenBank/DDBJ whole genome shotgun (WGS) entry which is preliminary data.</text>
</comment>
<dbReference type="PRINTS" id="PR01705">
    <property type="entry name" value="TSP1REPEAT"/>
</dbReference>
<dbReference type="PANTHER" id="PTHR24253">
    <property type="entry name" value="TRANSMEMBRANE PROTEASE SERINE"/>
    <property type="match status" value="1"/>
</dbReference>
<dbReference type="PRINTS" id="PR00722">
    <property type="entry name" value="CHYMOTRYPSIN"/>
</dbReference>
<dbReference type="InterPro" id="IPR009003">
    <property type="entry name" value="Peptidase_S1_PA"/>
</dbReference>
<dbReference type="Proteomes" id="UP001159405">
    <property type="component" value="Unassembled WGS sequence"/>
</dbReference>
<dbReference type="Pfam" id="PF00089">
    <property type="entry name" value="Trypsin"/>
    <property type="match status" value="1"/>
</dbReference>
<dbReference type="SMART" id="SM00254">
    <property type="entry name" value="ShKT"/>
    <property type="match status" value="2"/>
</dbReference>
<evidence type="ECO:0000256" key="5">
    <source>
        <dbReference type="SAM" id="SignalP"/>
    </source>
</evidence>
<dbReference type="SMART" id="SM00020">
    <property type="entry name" value="Tryp_SPc"/>
    <property type="match status" value="1"/>
</dbReference>
<sequence length="615" mass="66833">MFLVGISRHFIVAQTLVVLIVGQWTGCHDNRVANGNCPAWASRGECQKNPRYMLVYCKKSCRVCGSGSGSSSSRCTDSSRNCRNWAMQGYCSYNLYTKTNCKKSCNLCPVNGNWANWGSWSKCSKSCGGGFKTRSRTCSNPRAKNGGRNCAGSKTQTASCNASPCAIHGNWGGWSTWYCSKTCGGGYKYRSRTCSNPAPQNGGRNCPGSSQQKLTAACNVQGCPVNGEWSSWSSWTKCSKTCGGGDKIRKRTCSNPAPANGGRGCQGSNNQSSSCNSQLCPVVDGHWGPWSEWTLCSKSCGIGESKRQRFCNNPPPQNDGRPCIGNSEETRRCLRQYCATVATTVTPTPPTPTTAEICGRPKIGRIVGGQISSNVNWPWQVGLQKMDDDFIFCGGSIINHEWVVTAAHCIYRNNPSREGCVAPSPGLRVVIGEFDVENIEGHEVHKTISEVCMHPEYDHSIYNNDIALLRFDSPLPGYNETMLPVCLPSPGKNFPTGTNCSVTGWGKTSQHGWVSRKLRVAHVPIMDHAECKKNYLQRTGDIVTDRMICAGFQAGKIDSCKGDSGGPFVCKDRGRYVLVGATSWGVGCAQADQPGVYTDIKDFRTWIDGVISPEP</sequence>
<evidence type="ECO:0000256" key="1">
    <source>
        <dbReference type="ARBA" id="ARBA00022656"/>
    </source>
</evidence>
<dbReference type="InterPro" id="IPR033116">
    <property type="entry name" value="TRYPSIN_SER"/>
</dbReference>
<dbReference type="InterPro" id="IPR001314">
    <property type="entry name" value="Peptidase_S1A"/>
</dbReference>
<dbReference type="PROSITE" id="PS50240">
    <property type="entry name" value="TRYPSIN_DOM"/>
    <property type="match status" value="1"/>
</dbReference>
<keyword evidence="2" id="KW-1015">Disulfide bond</keyword>
<evidence type="ECO:0000256" key="2">
    <source>
        <dbReference type="ARBA" id="ARBA00023157"/>
    </source>
</evidence>
<dbReference type="InterPro" id="IPR036383">
    <property type="entry name" value="TSP1_rpt_sf"/>
</dbReference>
<evidence type="ECO:0000256" key="3">
    <source>
        <dbReference type="PROSITE-ProRule" id="PRU01005"/>
    </source>
</evidence>
<keyword evidence="9" id="KW-1185">Reference proteome</keyword>
<dbReference type="Pfam" id="PF01549">
    <property type="entry name" value="ShK"/>
    <property type="match status" value="2"/>
</dbReference>
<dbReference type="InterPro" id="IPR000884">
    <property type="entry name" value="TSP1_rpt"/>
</dbReference>
<evidence type="ECO:0000313" key="9">
    <source>
        <dbReference type="Proteomes" id="UP001159405"/>
    </source>
</evidence>
<dbReference type="PROSITE" id="PS51670">
    <property type="entry name" value="SHKT"/>
    <property type="match status" value="2"/>
</dbReference>
<dbReference type="Gene3D" id="1.10.10.1940">
    <property type="match status" value="1"/>
</dbReference>